<gene>
    <name evidence="1" type="ORF">GEOBRER4_n3648</name>
</gene>
<dbReference type="EMBL" id="AP023213">
    <property type="protein sequence ID" value="BCG48753.1"/>
    <property type="molecule type" value="Genomic_DNA"/>
</dbReference>
<dbReference type="AlphaFoldDB" id="A0A6S6M4Y5"/>
<dbReference type="Proteomes" id="UP000515472">
    <property type="component" value="Chromosome"/>
</dbReference>
<keyword evidence="2" id="KW-1185">Reference proteome</keyword>
<reference evidence="1 2" key="1">
    <citation type="submission" date="2020-06" db="EMBL/GenBank/DDBJ databases">
        <title>Interaction of electrochemicaly active bacteria, Geobacter bremensis R4 on different carbon anode.</title>
        <authorList>
            <person name="Meng L."/>
            <person name="Yoshida N."/>
        </authorList>
    </citation>
    <scope>NUCLEOTIDE SEQUENCE [LARGE SCALE GENOMIC DNA]</scope>
    <source>
        <strain evidence="1 2">R4</strain>
    </source>
</reference>
<name>A0A6S6M4Y5_9BACT</name>
<proteinExistence type="predicted"/>
<accession>A0A6S6M4Y5</accession>
<evidence type="ECO:0000313" key="1">
    <source>
        <dbReference type="EMBL" id="BCG48753.1"/>
    </source>
</evidence>
<dbReference type="KEGG" id="gbn:GEOBRER4_35030"/>
<sequence length="54" mass="6406">MINQGIPFRTIFPFMRLVIEFYHTDYRKIRCSADNKVHMLLVHFVPHTNSLTVG</sequence>
<evidence type="ECO:0000313" key="2">
    <source>
        <dbReference type="Proteomes" id="UP000515472"/>
    </source>
</evidence>
<organism evidence="1 2">
    <name type="scientific">Citrifermentans bremense</name>
    <dbReference type="NCBI Taxonomy" id="60035"/>
    <lineage>
        <taxon>Bacteria</taxon>
        <taxon>Pseudomonadati</taxon>
        <taxon>Thermodesulfobacteriota</taxon>
        <taxon>Desulfuromonadia</taxon>
        <taxon>Geobacterales</taxon>
        <taxon>Geobacteraceae</taxon>
        <taxon>Citrifermentans</taxon>
    </lineage>
</organism>
<protein>
    <submittedName>
        <fullName evidence="1">Uncharacterized protein</fullName>
    </submittedName>
</protein>